<dbReference type="AlphaFoldDB" id="A0A7G9TA50"/>
<dbReference type="Proteomes" id="UP000515838">
    <property type="component" value="Chromosome"/>
</dbReference>
<feature type="chain" id="PRO_5028919849" evidence="1">
    <location>
        <begin position="26"/>
        <end position="182"/>
    </location>
</feature>
<protein>
    <submittedName>
        <fullName evidence="2">DUF3261 domain-containing protein</fullName>
    </submittedName>
</protein>
<gene>
    <name evidence="2" type="ORF">IAE60_13660</name>
</gene>
<dbReference type="RefSeq" id="WP_187572686.1">
    <property type="nucleotide sequence ID" value="NZ_CP060731.1"/>
</dbReference>
<name>A0A7G9TA50_PSEMX</name>
<dbReference type="EMBL" id="CP060731">
    <property type="protein sequence ID" value="QNN76975.1"/>
    <property type="molecule type" value="Genomic_DNA"/>
</dbReference>
<organism evidence="2 3">
    <name type="scientific">Pseudoxanthomonas mexicana</name>
    <dbReference type="NCBI Taxonomy" id="128785"/>
    <lineage>
        <taxon>Bacteria</taxon>
        <taxon>Pseudomonadati</taxon>
        <taxon>Pseudomonadota</taxon>
        <taxon>Gammaproteobacteria</taxon>
        <taxon>Lysobacterales</taxon>
        <taxon>Lysobacteraceae</taxon>
        <taxon>Pseudoxanthomonas</taxon>
    </lineage>
</organism>
<evidence type="ECO:0000313" key="2">
    <source>
        <dbReference type="EMBL" id="QNN76975.1"/>
    </source>
</evidence>
<evidence type="ECO:0000313" key="3">
    <source>
        <dbReference type="Proteomes" id="UP000515838"/>
    </source>
</evidence>
<dbReference type="Pfam" id="PF11659">
    <property type="entry name" value="DUF3261"/>
    <property type="match status" value="1"/>
</dbReference>
<feature type="signal peptide" evidence="1">
    <location>
        <begin position="1"/>
        <end position="25"/>
    </location>
</feature>
<reference evidence="2 3" key="1">
    <citation type="submission" date="2020-08" db="EMBL/GenBank/DDBJ databases">
        <title>Streptomycin Non-resistant strain, P. mexicana.</title>
        <authorList>
            <person name="Ganesh-Kumar S."/>
            <person name="Zhe T."/>
            <person name="Yu Z."/>
            <person name="Min Y."/>
        </authorList>
    </citation>
    <scope>NUCLEOTIDE SEQUENCE [LARGE SCALE GENOMIC DNA]</scope>
    <source>
        <strain evidence="2 3">GTZY2</strain>
    </source>
</reference>
<sequence>MHRLIALLLSSLLLAACATRPVAPAVQLPALRLAPAALGHELAVQQRLVFRFGTQVRELDALLEVDASEVRLAVQAMGRTGVRLQWDGQSLMEQRAAWLPDAVRSERVLDDVQFSLWPADAVRAVLPAGWELHEAGDVRELRRDGRAWLVRERTSATTLQVRNRADGYDLTIESVAGGAPSP</sequence>
<dbReference type="PROSITE" id="PS51257">
    <property type="entry name" value="PROKAR_LIPOPROTEIN"/>
    <property type="match status" value="1"/>
</dbReference>
<accession>A0A7G9TA50</accession>
<proteinExistence type="predicted"/>
<evidence type="ECO:0000256" key="1">
    <source>
        <dbReference type="SAM" id="SignalP"/>
    </source>
</evidence>
<dbReference type="GeneID" id="81472025"/>
<dbReference type="InterPro" id="IPR021675">
    <property type="entry name" value="DUF3261"/>
</dbReference>
<keyword evidence="1" id="KW-0732">Signal</keyword>